<dbReference type="InterPro" id="IPR029151">
    <property type="entry name" value="Sensor-like_sf"/>
</dbReference>
<dbReference type="SUPFAM" id="SSF103190">
    <property type="entry name" value="Sensory domain-like"/>
    <property type="match status" value="1"/>
</dbReference>
<dbReference type="Pfam" id="PF17201">
    <property type="entry name" value="Cache_3-Cache_2"/>
    <property type="match status" value="1"/>
</dbReference>
<keyword evidence="1 3" id="KW-0807">Transducer</keyword>
<keyword evidence="4" id="KW-0472">Membrane</keyword>
<keyword evidence="4" id="KW-1133">Transmembrane helix</keyword>
<dbReference type="InterPro" id="IPR003660">
    <property type="entry name" value="HAMP_dom"/>
</dbReference>
<proteinExistence type="inferred from homology"/>
<reference evidence="8 9" key="1">
    <citation type="submission" date="2020-08" db="EMBL/GenBank/DDBJ databases">
        <title>A Genomic Blueprint of the Chicken Gut Microbiome.</title>
        <authorList>
            <person name="Gilroy R."/>
            <person name="Ravi A."/>
            <person name="Getino M."/>
            <person name="Pursley I."/>
            <person name="Horton D.L."/>
            <person name="Alikhan N.-F."/>
            <person name="Baker D."/>
            <person name="Gharbi K."/>
            <person name="Hall N."/>
            <person name="Watson M."/>
            <person name="Adriaenssens E.M."/>
            <person name="Foster-Nyarko E."/>
            <person name="Jarju S."/>
            <person name="Secka A."/>
            <person name="Antonio M."/>
            <person name="Oren A."/>
            <person name="Chaudhuri R."/>
            <person name="La Ragione R.M."/>
            <person name="Hildebrand F."/>
            <person name="Pallen M.J."/>
        </authorList>
    </citation>
    <scope>NUCLEOTIDE SEQUENCE [LARGE SCALE GENOMIC DNA]</scope>
    <source>
        <strain evidence="8 9">Sa3CVN1</strain>
    </source>
</reference>
<keyword evidence="9" id="KW-1185">Reference proteome</keyword>
<dbReference type="InterPro" id="IPR033462">
    <property type="entry name" value="Cache_3-Cache_2"/>
</dbReference>
<dbReference type="PROSITE" id="PS50234">
    <property type="entry name" value="VWFA"/>
    <property type="match status" value="1"/>
</dbReference>
<evidence type="ECO:0000256" key="1">
    <source>
        <dbReference type="ARBA" id="ARBA00023224"/>
    </source>
</evidence>
<dbReference type="Gene3D" id="1.10.287.950">
    <property type="entry name" value="Methyl-accepting chemotaxis protein"/>
    <property type="match status" value="1"/>
</dbReference>
<sequence length="577" mass="63721">MKSLKQKFTIFFTIIFAVIICTLCLASYYRSSAHMKTLSDSQVEERLSNNYNAFLSYIKLVYGRLKLTDGILVDDKDVDIKGTNTVVDMVSNDFNDIASIYLKSGNDFVRISTSIRHDTGKRAIDTVLDTSSEAYKRLSVGKEYTGETNVLGYNYKTEYRCITDSSGNVIGAYEIGISTNSASKIVNDSLNNLKILFIVLSIASLIITEIAIVLISKKLTKNLKSIVNFSKNIQNLDVSKNVPSNVLSLKDEIGDIGKALNIIVENLRSFMSTANNLASNVTNHSKELIDNIEQVNFTANEISNVVVQIADSASKQAKNTEDGVNKVSNLSACIDKNNSNMAALNNIMKKVETYKTEGMDMLSLLKNENTQSNNSIHNIHEIIIDTNNKAAEIKQASQMIKDISEQTNLLALNAAIEAARAGEDGKGFAVVAEEIRNLAEESNKFTKEIDETITNLIYRTENAVETMNKITEIISNEHACLNKTSDKFTGISENIEKSSSSLENLNNTSKFMKNQSDDINEIIQNLSSIAEGNAASTEEMAASVEEQTASLSEFSNSVNEMAHLAENLKKNINKFKY</sequence>
<evidence type="ECO:0000256" key="2">
    <source>
        <dbReference type="ARBA" id="ARBA00029447"/>
    </source>
</evidence>
<accession>A0ABR8PNQ6</accession>
<organism evidence="8 9">
    <name type="scientific">Clostridium cibarium</name>
    <dbReference type="NCBI Taxonomy" id="2762247"/>
    <lineage>
        <taxon>Bacteria</taxon>
        <taxon>Bacillati</taxon>
        <taxon>Bacillota</taxon>
        <taxon>Clostridia</taxon>
        <taxon>Eubacteriales</taxon>
        <taxon>Clostridiaceae</taxon>
        <taxon>Clostridium</taxon>
    </lineage>
</organism>
<dbReference type="SUPFAM" id="SSF58104">
    <property type="entry name" value="Methyl-accepting chemotaxis protein (MCP) signaling domain"/>
    <property type="match status" value="1"/>
</dbReference>
<dbReference type="PROSITE" id="PS50111">
    <property type="entry name" value="CHEMOTAXIS_TRANSDUC_2"/>
    <property type="match status" value="1"/>
</dbReference>
<dbReference type="PROSITE" id="PS50885">
    <property type="entry name" value="HAMP"/>
    <property type="match status" value="1"/>
</dbReference>
<dbReference type="InterPro" id="IPR002035">
    <property type="entry name" value="VWF_A"/>
</dbReference>
<dbReference type="EMBL" id="JACSRA010000001">
    <property type="protein sequence ID" value="MBD7909814.1"/>
    <property type="molecule type" value="Genomic_DNA"/>
</dbReference>
<comment type="caution">
    <text evidence="8">The sequence shown here is derived from an EMBL/GenBank/DDBJ whole genome shotgun (WGS) entry which is preliminary data.</text>
</comment>
<dbReference type="SMART" id="SM00283">
    <property type="entry name" value="MA"/>
    <property type="match status" value="1"/>
</dbReference>
<dbReference type="PANTHER" id="PTHR32089:SF112">
    <property type="entry name" value="LYSOZYME-LIKE PROTEIN-RELATED"/>
    <property type="match status" value="1"/>
</dbReference>
<dbReference type="PANTHER" id="PTHR32089">
    <property type="entry name" value="METHYL-ACCEPTING CHEMOTAXIS PROTEIN MCPB"/>
    <property type="match status" value="1"/>
</dbReference>
<gene>
    <name evidence="8" type="ORF">H9661_00465</name>
</gene>
<protein>
    <submittedName>
        <fullName evidence="8">Methyl-accepting chemotaxis protein</fullName>
    </submittedName>
</protein>
<evidence type="ECO:0000313" key="8">
    <source>
        <dbReference type="EMBL" id="MBD7909814.1"/>
    </source>
</evidence>
<evidence type="ECO:0000259" key="7">
    <source>
        <dbReference type="PROSITE" id="PS50885"/>
    </source>
</evidence>
<evidence type="ECO:0000256" key="4">
    <source>
        <dbReference type="SAM" id="Phobius"/>
    </source>
</evidence>
<evidence type="ECO:0000259" key="6">
    <source>
        <dbReference type="PROSITE" id="PS50234"/>
    </source>
</evidence>
<dbReference type="InterPro" id="IPR004089">
    <property type="entry name" value="MCPsignal_dom"/>
</dbReference>
<evidence type="ECO:0000313" key="9">
    <source>
        <dbReference type="Proteomes" id="UP000627781"/>
    </source>
</evidence>
<feature type="domain" description="HAMP" evidence="7">
    <location>
        <begin position="217"/>
        <end position="272"/>
    </location>
</feature>
<name>A0ABR8PNQ6_9CLOT</name>
<evidence type="ECO:0000256" key="3">
    <source>
        <dbReference type="PROSITE-ProRule" id="PRU00284"/>
    </source>
</evidence>
<comment type="similarity">
    <text evidence="2">Belongs to the methyl-accepting chemotaxis (MCP) protein family.</text>
</comment>
<dbReference type="Proteomes" id="UP000627781">
    <property type="component" value="Unassembled WGS sequence"/>
</dbReference>
<evidence type="ECO:0000259" key="5">
    <source>
        <dbReference type="PROSITE" id="PS50111"/>
    </source>
</evidence>
<keyword evidence="4" id="KW-0812">Transmembrane</keyword>
<dbReference type="RefSeq" id="WP_191767447.1">
    <property type="nucleotide sequence ID" value="NZ_JACSRA010000001.1"/>
</dbReference>
<feature type="transmembrane region" description="Helical" evidence="4">
    <location>
        <begin position="195"/>
        <end position="215"/>
    </location>
</feature>
<feature type="domain" description="VWFA" evidence="6">
    <location>
        <begin position="245"/>
        <end position="474"/>
    </location>
</feature>
<dbReference type="Pfam" id="PF00015">
    <property type="entry name" value="MCPsignal"/>
    <property type="match status" value="1"/>
</dbReference>
<dbReference type="Gene3D" id="6.10.340.10">
    <property type="match status" value="1"/>
</dbReference>
<feature type="domain" description="Methyl-accepting transducer" evidence="5">
    <location>
        <begin position="291"/>
        <end position="548"/>
    </location>
</feature>